<evidence type="ECO:0000313" key="5">
    <source>
        <dbReference type="Proteomes" id="UP000322000"/>
    </source>
</evidence>
<proteinExistence type="predicted"/>
<dbReference type="GO" id="GO:0045944">
    <property type="term" value="P:positive regulation of transcription by RNA polymerase II"/>
    <property type="evidence" value="ECO:0007669"/>
    <property type="project" value="TreeGrafter"/>
</dbReference>
<reference evidence="6" key="1">
    <citation type="submission" date="2025-08" db="UniProtKB">
        <authorList>
            <consortium name="RefSeq"/>
        </authorList>
    </citation>
    <scope>IDENTIFICATION</scope>
</reference>
<dbReference type="InterPro" id="IPR017956">
    <property type="entry name" value="AT_hook_DNA-bd_motif"/>
</dbReference>
<sequence>MSSSDSEDDCYGNIAQKLQKIKNKFEEKDEKEDEIVLVDTWEVENTATKSNIEDNSSLNLTVTSTDNEEYTLDAIIADNSKRKSGRGRPRKRKSSDVDFEPEESVTVNRRQARKTRSSYKRKVNTPNTSVIEVEDSPLPAPRGRGTGARARGRGARGGPSGRASARGRGRPPRASPRGRTSSRRSRGINSSQQIINVGNTYEYPDECEEIELFSGNNDITIVDEQDPLEDDNEEMSVKVYWQSLDVVKFQIRKYQKFTQIFQYFAEKEGVSHNKLLFMYNDKILKIDDSPESIDYSIAKFIDGGIVNRNVTELVKDKKSTHSIGNGLRVKFQCQNTKKPFETSIPPNENLLRAMSKCAEHLEVPLQRLKFYFDGDLLTSKSTPQELGLEDGECIDVKIGS</sequence>
<dbReference type="Proteomes" id="UP000322000">
    <property type="component" value="Chromosome 13"/>
</dbReference>
<feature type="domain" description="Ubiquitin-like" evidence="4">
    <location>
        <begin position="327"/>
        <end position="396"/>
    </location>
</feature>
<organism evidence="5 6">
    <name type="scientific">Trichoplusia ni</name>
    <name type="common">Cabbage looper</name>
    <dbReference type="NCBI Taxonomy" id="7111"/>
    <lineage>
        <taxon>Eukaryota</taxon>
        <taxon>Metazoa</taxon>
        <taxon>Ecdysozoa</taxon>
        <taxon>Arthropoda</taxon>
        <taxon>Hexapoda</taxon>
        <taxon>Insecta</taxon>
        <taxon>Pterygota</taxon>
        <taxon>Neoptera</taxon>
        <taxon>Endopterygota</taxon>
        <taxon>Lepidoptera</taxon>
        <taxon>Glossata</taxon>
        <taxon>Ditrysia</taxon>
        <taxon>Noctuoidea</taxon>
        <taxon>Noctuidae</taxon>
        <taxon>Plusiinae</taxon>
        <taxon>Trichoplusia</taxon>
    </lineage>
</organism>
<keyword evidence="5" id="KW-1185">Reference proteome</keyword>
<keyword evidence="2" id="KW-0539">Nucleus</keyword>
<dbReference type="Gene3D" id="3.10.20.90">
    <property type="entry name" value="Phosphatidylinositol 3-kinase Catalytic Subunit, Chain A, domain 1"/>
    <property type="match status" value="2"/>
</dbReference>
<gene>
    <name evidence="6" type="primary">LOC113499968</name>
</gene>
<feature type="compositionally biased region" description="Basic residues" evidence="3">
    <location>
        <begin position="82"/>
        <end position="93"/>
    </location>
</feature>
<dbReference type="InterPro" id="IPR052324">
    <property type="entry name" value="NFATC2-Int_DNA_Repair"/>
</dbReference>
<dbReference type="GO" id="GO:0005634">
    <property type="term" value="C:nucleus"/>
    <property type="evidence" value="ECO:0007669"/>
    <property type="project" value="UniProtKB-SubCell"/>
</dbReference>
<evidence type="ECO:0000256" key="3">
    <source>
        <dbReference type="SAM" id="MobiDB-lite"/>
    </source>
</evidence>
<protein>
    <submittedName>
        <fullName evidence="6">NFATC2-interacting protein-like</fullName>
    </submittedName>
</protein>
<dbReference type="RefSeq" id="XP_026736395.1">
    <property type="nucleotide sequence ID" value="XM_026880594.1"/>
</dbReference>
<evidence type="ECO:0000256" key="1">
    <source>
        <dbReference type="ARBA" id="ARBA00004123"/>
    </source>
</evidence>
<dbReference type="CTD" id="42748"/>
<feature type="compositionally biased region" description="Basic residues" evidence="3">
    <location>
        <begin position="110"/>
        <end position="123"/>
    </location>
</feature>
<dbReference type="InterPro" id="IPR000626">
    <property type="entry name" value="Ubiquitin-like_dom"/>
</dbReference>
<dbReference type="GO" id="GO:0003677">
    <property type="term" value="F:DNA binding"/>
    <property type="evidence" value="ECO:0007669"/>
    <property type="project" value="InterPro"/>
</dbReference>
<dbReference type="PANTHER" id="PTHR47187:SF1">
    <property type="entry name" value="NFATC2-INTERACTING PROTEIN"/>
    <property type="match status" value="1"/>
</dbReference>
<name>A0A7E5W6X0_TRINI</name>
<evidence type="ECO:0000313" key="6">
    <source>
        <dbReference type="RefSeq" id="XP_026736395.1"/>
    </source>
</evidence>
<dbReference type="AlphaFoldDB" id="A0A7E5W6X0"/>
<dbReference type="InterPro" id="IPR022617">
    <property type="entry name" value="Rad60/SUMO-like_dom"/>
</dbReference>
<dbReference type="OrthoDB" id="442921at2759"/>
<dbReference type="InterPro" id="IPR029071">
    <property type="entry name" value="Ubiquitin-like_domsf"/>
</dbReference>
<dbReference type="Pfam" id="PF11976">
    <property type="entry name" value="Rad60-SLD"/>
    <property type="match status" value="2"/>
</dbReference>
<dbReference type="PRINTS" id="PR00929">
    <property type="entry name" value="ATHOOK"/>
</dbReference>
<feature type="region of interest" description="Disordered" evidence="3">
    <location>
        <begin position="77"/>
        <end position="193"/>
    </location>
</feature>
<evidence type="ECO:0000259" key="4">
    <source>
        <dbReference type="PROSITE" id="PS50053"/>
    </source>
</evidence>
<evidence type="ECO:0000256" key="2">
    <source>
        <dbReference type="ARBA" id="ARBA00023242"/>
    </source>
</evidence>
<dbReference type="GeneID" id="113499968"/>
<comment type="subcellular location">
    <subcellularLocation>
        <location evidence="1">Nucleus</location>
    </subcellularLocation>
</comment>
<accession>A0A7E5W6X0</accession>
<dbReference type="SUPFAM" id="SSF54236">
    <property type="entry name" value="Ubiquitin-like"/>
    <property type="match status" value="2"/>
</dbReference>
<dbReference type="KEGG" id="tnl:113499968"/>
<dbReference type="CDD" id="cd01763">
    <property type="entry name" value="Ubl_SUMO_like"/>
    <property type="match status" value="1"/>
</dbReference>
<dbReference type="PROSITE" id="PS50053">
    <property type="entry name" value="UBIQUITIN_2"/>
    <property type="match status" value="1"/>
</dbReference>
<dbReference type="PANTHER" id="PTHR47187">
    <property type="entry name" value="NFATC2-INTERACTING PROTEIN"/>
    <property type="match status" value="1"/>
</dbReference>
<dbReference type="InParanoid" id="A0A7E5W6X0"/>